<evidence type="ECO:0000256" key="1">
    <source>
        <dbReference type="ARBA" id="ARBA00022676"/>
    </source>
</evidence>
<feature type="binding site" evidence="3">
    <location>
        <position position="79"/>
    </location>
    <ligand>
        <name>5-phospho-alpha-D-ribose 1-diphosphate</name>
        <dbReference type="ChEBI" id="CHEBI:58017"/>
    </ligand>
</feature>
<gene>
    <name evidence="3 6" type="primary">trpD</name>
    <name evidence="6" type="ORF">N7E81_16295</name>
</gene>
<comment type="similarity">
    <text evidence="3">Belongs to the anthranilate phosphoribosyltransferase family.</text>
</comment>
<feature type="binding site" evidence="3">
    <location>
        <position position="224"/>
    </location>
    <ligand>
        <name>Mg(2+)</name>
        <dbReference type="ChEBI" id="CHEBI:18420"/>
        <label>1</label>
    </ligand>
</feature>
<feature type="binding site" evidence="3">
    <location>
        <position position="87"/>
    </location>
    <ligand>
        <name>5-phospho-alpha-D-ribose 1-diphosphate</name>
        <dbReference type="ChEBI" id="CHEBI:58017"/>
    </ligand>
</feature>
<dbReference type="Proteomes" id="UP001062165">
    <property type="component" value="Chromosome"/>
</dbReference>
<dbReference type="InterPro" id="IPR005940">
    <property type="entry name" value="Anthranilate_Pribosyl_Tfrase"/>
</dbReference>
<accession>A0ABY6CYC5</accession>
<feature type="domain" description="Glycosyl transferase family 3" evidence="4">
    <location>
        <begin position="72"/>
        <end position="320"/>
    </location>
</feature>
<keyword evidence="3" id="KW-0057">Aromatic amino acid biosynthesis</keyword>
<feature type="binding site" evidence="3">
    <location>
        <position position="165"/>
    </location>
    <ligand>
        <name>anthranilate</name>
        <dbReference type="ChEBI" id="CHEBI:16567"/>
        <label>2</label>
    </ligand>
</feature>
<protein>
    <recommendedName>
        <fullName evidence="3">Anthranilate phosphoribosyltransferase</fullName>
        <ecNumber evidence="3">2.4.2.18</ecNumber>
    </recommendedName>
</protein>
<dbReference type="HAMAP" id="MF_00211">
    <property type="entry name" value="TrpD"/>
    <property type="match status" value="1"/>
</dbReference>
<dbReference type="InterPro" id="IPR000312">
    <property type="entry name" value="Glycosyl_Trfase_fam3"/>
</dbReference>
<feature type="binding site" evidence="3">
    <location>
        <begin position="89"/>
        <end position="92"/>
    </location>
    <ligand>
        <name>5-phospho-alpha-D-ribose 1-diphosphate</name>
        <dbReference type="ChEBI" id="CHEBI:58017"/>
    </ligand>
</feature>
<dbReference type="InterPro" id="IPR017459">
    <property type="entry name" value="Glycosyl_Trfase_fam3_N_dom"/>
</dbReference>
<evidence type="ECO:0000313" key="6">
    <source>
        <dbReference type="EMBL" id="UXX78917.1"/>
    </source>
</evidence>
<dbReference type="SUPFAM" id="SSF52418">
    <property type="entry name" value="Nucleoside phosphorylase/phosphoribosyltransferase catalytic domain"/>
    <property type="match status" value="1"/>
</dbReference>
<name>A0ABY6CYC5_9BACT</name>
<comment type="function">
    <text evidence="3">Catalyzes the transfer of the phosphoribosyl group of 5-phosphorylribose-1-pyrophosphate (PRPP) to anthranilate to yield N-(5'-phosphoribosyl)-anthranilate (PRA).</text>
</comment>
<dbReference type="PANTHER" id="PTHR43285:SF2">
    <property type="entry name" value="ANTHRANILATE PHOSPHORIBOSYLTRANSFERASE"/>
    <property type="match status" value="1"/>
</dbReference>
<feature type="binding site" evidence="3">
    <location>
        <position position="223"/>
    </location>
    <ligand>
        <name>Mg(2+)</name>
        <dbReference type="ChEBI" id="CHEBI:18420"/>
        <label>2</label>
    </ligand>
</feature>
<evidence type="ECO:0000259" key="5">
    <source>
        <dbReference type="Pfam" id="PF02885"/>
    </source>
</evidence>
<feature type="domain" description="Glycosyl transferase family 3 N-terminal" evidence="5">
    <location>
        <begin position="2"/>
        <end position="63"/>
    </location>
</feature>
<keyword evidence="2 3" id="KW-0808">Transferase</keyword>
<sequence>MKEILQKLTNNYILTQQEAKDSLVQLANGHCNESQMAAFMTVYLMRSIRTHELAGFKEAMLELCTPIDLQGYDAMDMCGTGGDGKDTFNISTTSCFVVAGAGQNVAKHGNNGVSSMCGSSNLLVHLGYEFTANEGELKQSMDESGICFLHAPLFHPAMKNVAPVRRDLSLKTFFNMLGPQSNPSRPEKQLVGVYSLELARLYQYLHQSENRDCAIVHALDGYDEISLTGAFKVITNQAETVYRPEQIGLMQVTQDQISGGDSIEASAQIFLNVLKGEATLAQTEVVLANAGLALTIGKGLSTIKEGVEMARESIASGAAYKSFKTFLNPSKTQIPIT</sequence>
<dbReference type="Pfam" id="PF00591">
    <property type="entry name" value="Glycos_transf_3"/>
    <property type="match status" value="1"/>
</dbReference>
<dbReference type="Gene3D" id="3.40.1030.10">
    <property type="entry name" value="Nucleoside phosphorylase/phosphoribosyltransferase catalytic domain"/>
    <property type="match status" value="1"/>
</dbReference>
<feature type="binding site" evidence="3">
    <location>
        <position position="91"/>
    </location>
    <ligand>
        <name>Mg(2+)</name>
        <dbReference type="ChEBI" id="CHEBI:18420"/>
        <label>1</label>
    </ligand>
</feature>
<evidence type="ECO:0000313" key="7">
    <source>
        <dbReference type="Proteomes" id="UP001062165"/>
    </source>
</evidence>
<evidence type="ECO:0000256" key="3">
    <source>
        <dbReference type="HAMAP-Rule" id="MF_00211"/>
    </source>
</evidence>
<organism evidence="6 7">
    <name type="scientific">Reichenbachiella carrageenanivorans</name>
    <dbReference type="NCBI Taxonomy" id="2979869"/>
    <lineage>
        <taxon>Bacteria</taxon>
        <taxon>Pseudomonadati</taxon>
        <taxon>Bacteroidota</taxon>
        <taxon>Cytophagia</taxon>
        <taxon>Cytophagales</taxon>
        <taxon>Reichenbachiellaceae</taxon>
        <taxon>Reichenbachiella</taxon>
    </lineage>
</organism>
<evidence type="ECO:0000256" key="2">
    <source>
        <dbReference type="ARBA" id="ARBA00022679"/>
    </source>
</evidence>
<dbReference type="NCBIfam" id="TIGR01245">
    <property type="entry name" value="trpD"/>
    <property type="match status" value="1"/>
</dbReference>
<dbReference type="Gene3D" id="1.20.970.10">
    <property type="entry name" value="Transferase, Pyrimidine Nucleoside Phosphorylase, Chain C"/>
    <property type="match status" value="1"/>
</dbReference>
<feature type="binding site" evidence="3">
    <location>
        <position position="110"/>
    </location>
    <ligand>
        <name>anthranilate</name>
        <dbReference type="ChEBI" id="CHEBI:16567"/>
        <label>1</label>
    </ligand>
</feature>
<comment type="pathway">
    <text evidence="3">Amino-acid biosynthesis; L-tryptophan biosynthesis; L-tryptophan from chorismate: step 2/5.</text>
</comment>
<comment type="caution">
    <text evidence="3">Lacks conserved residue(s) required for the propagation of feature annotation.</text>
</comment>
<keyword evidence="3" id="KW-0479">Metal-binding</keyword>
<feature type="binding site" evidence="3">
    <location>
        <position position="224"/>
    </location>
    <ligand>
        <name>Mg(2+)</name>
        <dbReference type="ChEBI" id="CHEBI:18420"/>
        <label>2</label>
    </ligand>
</feature>
<dbReference type="EMBL" id="CP106735">
    <property type="protein sequence ID" value="UXX78917.1"/>
    <property type="molecule type" value="Genomic_DNA"/>
</dbReference>
<keyword evidence="3" id="KW-0460">Magnesium</keyword>
<keyword evidence="3" id="KW-0028">Amino-acid biosynthesis</keyword>
<proteinExistence type="inferred from homology"/>
<reference evidence="6" key="1">
    <citation type="submission" date="2022-10" db="EMBL/GenBank/DDBJ databases">
        <title>Comparative genomics and taxonomic characterization of three novel marine species of genus Reichenbachiella exhibiting antioxidant and polysaccharide degradation activities.</title>
        <authorList>
            <person name="Muhammad N."/>
            <person name="Lee Y.-J."/>
            <person name="Ko J."/>
            <person name="Kim S.-G."/>
        </authorList>
    </citation>
    <scope>NUCLEOTIDE SEQUENCE</scope>
    <source>
        <strain evidence="6">Wsw4-B4</strain>
    </source>
</reference>
<dbReference type="InterPro" id="IPR035902">
    <property type="entry name" value="Nuc_phospho_transferase"/>
</dbReference>
<keyword evidence="7" id="KW-1185">Reference proteome</keyword>
<feature type="binding site" evidence="3">
    <location>
        <position position="119"/>
    </location>
    <ligand>
        <name>5-phospho-alpha-D-ribose 1-diphosphate</name>
        <dbReference type="ChEBI" id="CHEBI:58017"/>
    </ligand>
</feature>
<feature type="binding site" evidence="3">
    <location>
        <begin position="107"/>
        <end position="115"/>
    </location>
    <ligand>
        <name>5-phospho-alpha-D-ribose 1-diphosphate</name>
        <dbReference type="ChEBI" id="CHEBI:58017"/>
    </ligand>
</feature>
<feature type="binding site" evidence="3">
    <location>
        <begin position="82"/>
        <end position="83"/>
    </location>
    <ligand>
        <name>5-phospho-alpha-D-ribose 1-diphosphate</name>
        <dbReference type="ChEBI" id="CHEBI:58017"/>
    </ligand>
</feature>
<comment type="catalytic activity">
    <reaction evidence="3">
        <text>N-(5-phospho-beta-D-ribosyl)anthranilate + diphosphate = 5-phospho-alpha-D-ribose 1-diphosphate + anthranilate</text>
        <dbReference type="Rhea" id="RHEA:11768"/>
        <dbReference type="ChEBI" id="CHEBI:16567"/>
        <dbReference type="ChEBI" id="CHEBI:18277"/>
        <dbReference type="ChEBI" id="CHEBI:33019"/>
        <dbReference type="ChEBI" id="CHEBI:58017"/>
        <dbReference type="EC" id="2.4.2.18"/>
    </reaction>
</comment>
<comment type="subunit">
    <text evidence="3">Homodimer.</text>
</comment>
<dbReference type="PANTHER" id="PTHR43285">
    <property type="entry name" value="ANTHRANILATE PHOSPHORIBOSYLTRANSFERASE"/>
    <property type="match status" value="1"/>
</dbReference>
<dbReference type="RefSeq" id="WP_263050661.1">
    <property type="nucleotide sequence ID" value="NZ_CP106735.1"/>
</dbReference>
<feature type="binding site" evidence="3">
    <location>
        <position position="79"/>
    </location>
    <ligand>
        <name>anthranilate</name>
        <dbReference type="ChEBI" id="CHEBI:16567"/>
        <label>1</label>
    </ligand>
</feature>
<dbReference type="GO" id="GO:0004048">
    <property type="term" value="F:anthranilate phosphoribosyltransferase activity"/>
    <property type="evidence" value="ECO:0007669"/>
    <property type="project" value="UniProtKB-EC"/>
</dbReference>
<dbReference type="EC" id="2.4.2.18" evidence="3"/>
<comment type="cofactor">
    <cofactor evidence="3">
        <name>Mg(2+)</name>
        <dbReference type="ChEBI" id="CHEBI:18420"/>
    </cofactor>
    <text evidence="3">Binds 2 magnesium ions per monomer.</text>
</comment>
<dbReference type="SUPFAM" id="SSF47648">
    <property type="entry name" value="Nucleoside phosphorylase/phosphoribosyltransferase N-terminal domain"/>
    <property type="match status" value="1"/>
</dbReference>
<keyword evidence="3" id="KW-0822">Tryptophan biosynthesis</keyword>
<evidence type="ECO:0000259" key="4">
    <source>
        <dbReference type="Pfam" id="PF00591"/>
    </source>
</evidence>
<dbReference type="Pfam" id="PF02885">
    <property type="entry name" value="Glycos_trans_3N"/>
    <property type="match status" value="1"/>
</dbReference>
<keyword evidence="1 3" id="KW-0328">Glycosyltransferase</keyword>
<dbReference type="InterPro" id="IPR036320">
    <property type="entry name" value="Glycosyl_Trfase_fam3_N_dom_sf"/>
</dbReference>